<protein>
    <recommendedName>
        <fullName evidence="2">YARHG domain-containing protein</fullName>
    </recommendedName>
</protein>
<dbReference type="EMBL" id="PRDK01000009">
    <property type="protein sequence ID" value="MBE8715129.1"/>
    <property type="molecule type" value="Genomic_DNA"/>
</dbReference>
<feature type="chain" id="PRO_5037634086" description="YARHG domain-containing protein" evidence="1">
    <location>
        <begin position="18"/>
        <end position="238"/>
    </location>
</feature>
<accession>A0A928V2W0</accession>
<reference evidence="3" key="1">
    <citation type="submission" date="2018-02" db="EMBL/GenBank/DDBJ databases">
        <authorList>
            <person name="Vasarhelyi B.M."/>
            <person name="Deshmukh S."/>
            <person name="Balint B."/>
            <person name="Kukolya J."/>
        </authorList>
    </citation>
    <scope>NUCLEOTIDE SEQUENCE</scope>
    <source>
        <strain evidence="3">KB22</strain>
    </source>
</reference>
<proteinExistence type="predicted"/>
<dbReference type="Pfam" id="PF13308">
    <property type="entry name" value="YARHG"/>
    <property type="match status" value="1"/>
</dbReference>
<keyword evidence="1" id="KW-0732">Signal</keyword>
<evidence type="ECO:0000259" key="2">
    <source>
        <dbReference type="SMART" id="SM01324"/>
    </source>
</evidence>
<keyword evidence="4" id="KW-1185">Reference proteome</keyword>
<dbReference type="Proteomes" id="UP000616201">
    <property type="component" value="Unassembled WGS sequence"/>
</dbReference>
<organism evidence="3 4">
    <name type="scientific">Sphingobacterium hungaricum</name>
    <dbReference type="NCBI Taxonomy" id="2082723"/>
    <lineage>
        <taxon>Bacteria</taxon>
        <taxon>Pseudomonadati</taxon>
        <taxon>Bacteroidota</taxon>
        <taxon>Sphingobacteriia</taxon>
        <taxon>Sphingobacteriales</taxon>
        <taxon>Sphingobacteriaceae</taxon>
        <taxon>Sphingobacterium</taxon>
    </lineage>
</organism>
<feature type="signal peptide" evidence="1">
    <location>
        <begin position="1"/>
        <end position="17"/>
    </location>
</feature>
<evidence type="ECO:0000313" key="3">
    <source>
        <dbReference type="EMBL" id="MBE8715129.1"/>
    </source>
</evidence>
<dbReference type="SMART" id="SM01324">
    <property type="entry name" value="YARHG"/>
    <property type="match status" value="1"/>
</dbReference>
<sequence length="238" mass="27897">MYKAVILFILFAAYCQAQSLKDCSSCSTEIIKPAQLIGSSIDEIRMLTNEIFAKNGHQFENPRIQEFFEQDPNYKSLGDNNKVTFNAIEKQNIKLFQETTTSLKAARQELTTQLEKFKNNVLGDELVELKNSFNFSYEEGEQHYLKDVVSRLDLDDINYYKNTGLQKVLVDNGFVKIVYELRIENNQIHLTYNHMAHSEIIKDFDEFTDYHSENEFTYNWQFEFVNNQLKFVRFVVAG</sequence>
<evidence type="ECO:0000256" key="1">
    <source>
        <dbReference type="SAM" id="SignalP"/>
    </source>
</evidence>
<dbReference type="Gene3D" id="1.20.58.1690">
    <property type="match status" value="1"/>
</dbReference>
<comment type="caution">
    <text evidence="3">The sequence shown here is derived from an EMBL/GenBank/DDBJ whole genome shotgun (WGS) entry which is preliminary data.</text>
</comment>
<feature type="domain" description="YARHG" evidence="2">
    <location>
        <begin position="19"/>
        <end position="101"/>
    </location>
</feature>
<name>A0A928V2W0_9SPHI</name>
<gene>
    <name evidence="3" type="ORF">C4F49_15710</name>
</gene>
<dbReference type="RefSeq" id="WP_196936980.1">
    <property type="nucleotide sequence ID" value="NZ_MU158698.1"/>
</dbReference>
<dbReference type="InterPro" id="IPR038434">
    <property type="entry name" value="YARHG_sf"/>
</dbReference>
<evidence type="ECO:0000313" key="4">
    <source>
        <dbReference type="Proteomes" id="UP000616201"/>
    </source>
</evidence>
<dbReference type="InterPro" id="IPR025582">
    <property type="entry name" value="YARHG_dom"/>
</dbReference>
<dbReference type="AlphaFoldDB" id="A0A928V2W0"/>